<evidence type="ECO:0000313" key="2">
    <source>
        <dbReference type="Proteomes" id="UP000010121"/>
    </source>
</evidence>
<evidence type="ECO:0000313" key="1">
    <source>
        <dbReference type="EMBL" id="EEW26533.1"/>
    </source>
</evidence>
<evidence type="ECO:0008006" key="3">
    <source>
        <dbReference type="Google" id="ProtNLM"/>
    </source>
</evidence>
<organism evidence="1 2">
    <name type="scientific">Rhodobacter ferrooxidans</name>
    <dbReference type="NCBI Taxonomy" id="371731"/>
    <lineage>
        <taxon>Bacteria</taxon>
        <taxon>Pseudomonadati</taxon>
        <taxon>Pseudomonadota</taxon>
        <taxon>Alphaproteobacteria</taxon>
        <taxon>Rhodobacterales</taxon>
        <taxon>Rhodobacter group</taxon>
        <taxon>Rhodobacter</taxon>
    </lineage>
</organism>
<proteinExistence type="predicted"/>
<dbReference type="SUPFAM" id="SSF53474">
    <property type="entry name" value="alpha/beta-Hydrolases"/>
    <property type="match status" value="1"/>
</dbReference>
<protein>
    <recommendedName>
        <fullName evidence="3">Alpha/beta hydrolase</fullName>
    </recommendedName>
</protein>
<accession>C8RX08</accession>
<dbReference type="STRING" id="371731.Rsw2DRAFT_0336"/>
<dbReference type="Gene3D" id="3.40.50.1820">
    <property type="entry name" value="alpha/beta hydrolase"/>
    <property type="match status" value="1"/>
</dbReference>
<dbReference type="AlphaFoldDB" id="C8RX08"/>
<comment type="caution">
    <text evidence="1">The sequence shown here is derived from an EMBL/GenBank/DDBJ whole genome shotgun (WGS) entry which is preliminary data.</text>
</comment>
<dbReference type="InterPro" id="IPR029058">
    <property type="entry name" value="AB_hydrolase_fold"/>
</dbReference>
<sequence length="289" mass="31209">MTPALPGQVIYASSGLLIRHVPAVSPPGDAVVVTFPDMLHPGIQSGTGFAESSLAKRGISQVAVLPRRSDWFQTADFLPAMKAVRQHLGPEVPLTTYGFSMGGYGAILAAKALDARLAVALAPQFSLDPAVVPGDLRFAPQAAEIGPFCWDVAAEMADGCCYQVLHDPLHRLDRLNARLFGQAGARLMPVHGARHHIIPCLIEAGVIESLFDVLRGAAAPQALRQAYRAGRRTNRHWIRRVGKYCAAQGHRLALAGLIELADMRGMRGPARDWREVLAKPARRVRSSRG</sequence>
<dbReference type="EMBL" id="ACYY01000002">
    <property type="protein sequence ID" value="EEW26533.1"/>
    <property type="molecule type" value="Genomic_DNA"/>
</dbReference>
<keyword evidence="2" id="KW-1185">Reference proteome</keyword>
<dbReference type="eggNOG" id="COG1073">
    <property type="taxonomic scope" value="Bacteria"/>
</dbReference>
<dbReference type="RefSeq" id="WP_008027404.1">
    <property type="nucleotide sequence ID" value="NZ_ACYY01000002.1"/>
</dbReference>
<dbReference type="Proteomes" id="UP000010121">
    <property type="component" value="Unassembled WGS sequence"/>
</dbReference>
<dbReference type="OrthoDB" id="7247356at2"/>
<reference evidence="1 2" key="1">
    <citation type="submission" date="2009-08" db="EMBL/GenBank/DDBJ databases">
        <title>The draft genome of Rhodobacter sp. SW2.</title>
        <authorList>
            <consortium name="US DOE Joint Genome Institute (JGI-PGF)"/>
            <person name="Lucas S."/>
            <person name="Copeland A."/>
            <person name="Lapidus A."/>
            <person name="Glavina del Rio T."/>
            <person name="Tice H."/>
            <person name="Bruce D."/>
            <person name="Goodwin L."/>
            <person name="Pitluck S."/>
            <person name="Larimer F."/>
            <person name="Land M.L."/>
            <person name="Hauser L."/>
            <person name="Emerson D."/>
        </authorList>
    </citation>
    <scope>NUCLEOTIDE SEQUENCE [LARGE SCALE GENOMIC DNA]</scope>
    <source>
        <strain evidence="1 2">SW2</strain>
    </source>
</reference>
<name>C8RX08_9RHOB</name>
<gene>
    <name evidence="1" type="ORF">Rsw2DRAFT_0336</name>
</gene>